<dbReference type="SUPFAM" id="SSF48264">
    <property type="entry name" value="Cytochrome P450"/>
    <property type="match status" value="1"/>
</dbReference>
<keyword evidence="6 14" id="KW-0349">Heme</keyword>
<keyword evidence="12 14" id="KW-0503">Monooxygenase</keyword>
<dbReference type="InterPro" id="IPR017972">
    <property type="entry name" value="Cyt_P450_CS"/>
</dbReference>
<evidence type="ECO:0000256" key="7">
    <source>
        <dbReference type="ARBA" id="ARBA00022723"/>
    </source>
</evidence>
<proteinExistence type="inferred from homology"/>
<evidence type="ECO:0000256" key="5">
    <source>
        <dbReference type="ARBA" id="ARBA00010617"/>
    </source>
</evidence>
<keyword evidence="11 14" id="KW-0408">Iron</keyword>
<evidence type="ECO:0000256" key="3">
    <source>
        <dbReference type="ARBA" id="ARBA00004174"/>
    </source>
</evidence>
<comment type="subcellular location">
    <subcellularLocation>
        <location evidence="4">Endoplasmic reticulum membrane</location>
        <topology evidence="4">Peripheral membrane protein</topology>
    </subcellularLocation>
    <subcellularLocation>
        <location evidence="3">Microsome membrane</location>
        <topology evidence="3">Peripheral membrane protein</topology>
    </subcellularLocation>
</comment>
<dbReference type="EMBL" id="AP028911">
    <property type="protein sequence ID" value="BES91752.1"/>
    <property type="molecule type" value="Genomic_DNA"/>
</dbReference>
<organism evidence="15 16">
    <name type="scientific">Nesidiocoris tenuis</name>
    <dbReference type="NCBI Taxonomy" id="355587"/>
    <lineage>
        <taxon>Eukaryota</taxon>
        <taxon>Metazoa</taxon>
        <taxon>Ecdysozoa</taxon>
        <taxon>Arthropoda</taxon>
        <taxon>Hexapoda</taxon>
        <taxon>Insecta</taxon>
        <taxon>Pterygota</taxon>
        <taxon>Neoptera</taxon>
        <taxon>Paraneoptera</taxon>
        <taxon>Hemiptera</taxon>
        <taxon>Heteroptera</taxon>
        <taxon>Panheteroptera</taxon>
        <taxon>Cimicomorpha</taxon>
        <taxon>Miridae</taxon>
        <taxon>Dicyphina</taxon>
        <taxon>Nesidiocoris</taxon>
    </lineage>
</organism>
<protein>
    <submittedName>
        <fullName evidence="15">Cytochrome P450</fullName>
    </submittedName>
</protein>
<evidence type="ECO:0000256" key="8">
    <source>
        <dbReference type="ARBA" id="ARBA00022824"/>
    </source>
</evidence>
<accession>A0ABN7AHL4</accession>
<name>A0ABN7AHL4_9HEMI</name>
<evidence type="ECO:0000256" key="1">
    <source>
        <dbReference type="ARBA" id="ARBA00001971"/>
    </source>
</evidence>
<keyword evidence="16" id="KW-1185">Reference proteome</keyword>
<comment type="cofactor">
    <cofactor evidence="1">
        <name>heme</name>
        <dbReference type="ChEBI" id="CHEBI:30413"/>
    </cofactor>
</comment>
<evidence type="ECO:0000256" key="10">
    <source>
        <dbReference type="ARBA" id="ARBA00023002"/>
    </source>
</evidence>
<dbReference type="InterPro" id="IPR002403">
    <property type="entry name" value="Cyt_P450_E_grp-IV"/>
</dbReference>
<evidence type="ECO:0000256" key="11">
    <source>
        <dbReference type="ARBA" id="ARBA00023004"/>
    </source>
</evidence>
<keyword evidence="13" id="KW-0472">Membrane</keyword>
<evidence type="ECO:0000256" key="4">
    <source>
        <dbReference type="ARBA" id="ARBA00004406"/>
    </source>
</evidence>
<dbReference type="Gene3D" id="1.10.630.10">
    <property type="entry name" value="Cytochrome P450"/>
    <property type="match status" value="1"/>
</dbReference>
<comment type="function">
    <text evidence="2">May be involved in the metabolism of insect hormones and in the breakdown of synthetic insecticides.</text>
</comment>
<dbReference type="PANTHER" id="PTHR24291">
    <property type="entry name" value="CYTOCHROME P450 FAMILY 4"/>
    <property type="match status" value="1"/>
</dbReference>
<dbReference type="InterPro" id="IPR036396">
    <property type="entry name" value="Cyt_P450_sf"/>
</dbReference>
<reference evidence="15 16" key="1">
    <citation type="submission" date="2023-09" db="EMBL/GenBank/DDBJ databases">
        <title>Nesidiocoris tenuis whole genome shotgun sequence.</title>
        <authorList>
            <person name="Shibata T."/>
            <person name="Shimoda M."/>
            <person name="Kobayashi T."/>
            <person name="Uehara T."/>
        </authorList>
    </citation>
    <scope>NUCLEOTIDE SEQUENCE [LARGE SCALE GENOMIC DNA]</scope>
    <source>
        <strain evidence="15 16">Japan</strain>
    </source>
</reference>
<dbReference type="PANTHER" id="PTHR24291:SF189">
    <property type="entry name" value="CYTOCHROME P450 4C3-RELATED"/>
    <property type="match status" value="1"/>
</dbReference>
<evidence type="ECO:0000313" key="15">
    <source>
        <dbReference type="EMBL" id="BES91752.1"/>
    </source>
</evidence>
<dbReference type="PRINTS" id="PR00465">
    <property type="entry name" value="EP450IV"/>
</dbReference>
<keyword evidence="7 14" id="KW-0479">Metal-binding</keyword>
<dbReference type="Pfam" id="PF00067">
    <property type="entry name" value="p450"/>
    <property type="match status" value="1"/>
</dbReference>
<evidence type="ECO:0000256" key="13">
    <source>
        <dbReference type="ARBA" id="ARBA00023136"/>
    </source>
</evidence>
<keyword evidence="9" id="KW-0492">Microsome</keyword>
<evidence type="ECO:0000256" key="6">
    <source>
        <dbReference type="ARBA" id="ARBA00022617"/>
    </source>
</evidence>
<evidence type="ECO:0000256" key="14">
    <source>
        <dbReference type="RuleBase" id="RU000461"/>
    </source>
</evidence>
<gene>
    <name evidence="15" type="ORF">NTJ_04560</name>
</gene>
<dbReference type="CDD" id="cd20628">
    <property type="entry name" value="CYP4"/>
    <property type="match status" value="1"/>
</dbReference>
<dbReference type="InterPro" id="IPR050196">
    <property type="entry name" value="Cytochrome_P450_Monoox"/>
</dbReference>
<sequence>MFRKLPGPKGYPPILGLALELPFLSNAELLPYIKKQVITGYDRLGAVWLMGLPGAFVNSPEDIEVVLSSMKYIEKGQEYNLIRPWLQEGLLVSSGQKWHSRRKLLTPTFHFKILEDKSRTMYQNAKLFVDKLLEKNGKPFDPFMKISRCTLDIICESAMGVALNSQNDGSADYVALIGRVTRDIVYRVVNTQHFSEVVWQLTKKGYQNSKDIEAVHDFTQMIITERRQLYEKEKKETLSEEDFGIKKRKAFLDSMLELDISNQAKMTDSDIREEVDTFLFEGHDTTAALILFLLFELGHHQDIQELAYQEQYEIFGDDTREATLNDIQQMTYLERVIKECLRLYPSVPWMSRTLNDDLTLKGLPTIPAGANIMILPIFLHRNPKYYPDPEKFDPDRFLPEECAKRHPFAYIPFSAGPRNCIGQKFAMLEIKTTISTLLRFAKVNSITKRSEVNLVPLVILRPDKPIYISVTPRT</sequence>
<dbReference type="InterPro" id="IPR001128">
    <property type="entry name" value="Cyt_P450"/>
</dbReference>
<dbReference type="PRINTS" id="PR00385">
    <property type="entry name" value="P450"/>
</dbReference>
<evidence type="ECO:0000256" key="9">
    <source>
        <dbReference type="ARBA" id="ARBA00022848"/>
    </source>
</evidence>
<keyword evidence="8" id="KW-0256">Endoplasmic reticulum</keyword>
<dbReference type="PROSITE" id="PS00086">
    <property type="entry name" value="CYTOCHROME_P450"/>
    <property type="match status" value="1"/>
</dbReference>
<comment type="similarity">
    <text evidence="5 14">Belongs to the cytochrome P450 family.</text>
</comment>
<evidence type="ECO:0000313" key="16">
    <source>
        <dbReference type="Proteomes" id="UP001307889"/>
    </source>
</evidence>
<evidence type="ECO:0000256" key="12">
    <source>
        <dbReference type="ARBA" id="ARBA00023033"/>
    </source>
</evidence>
<dbReference type="Proteomes" id="UP001307889">
    <property type="component" value="Chromosome 3"/>
</dbReference>
<evidence type="ECO:0000256" key="2">
    <source>
        <dbReference type="ARBA" id="ARBA00003690"/>
    </source>
</evidence>
<keyword evidence="10 14" id="KW-0560">Oxidoreductase</keyword>